<protein>
    <submittedName>
        <fullName evidence="1">Uncharacterized protein</fullName>
    </submittedName>
</protein>
<dbReference type="EMBL" id="RRYP01004249">
    <property type="protein sequence ID" value="TNV83024.1"/>
    <property type="molecule type" value="Genomic_DNA"/>
</dbReference>
<gene>
    <name evidence="1" type="ORF">FGO68_gene3295</name>
</gene>
<sequence>MRNLRNFICFVSNVKQKCLNLRKENIIDKTQQSQFNFQEFLLQKSFLAIQAISSMDILIGLIENKKTAFVTMGPRTQYQIYQQIASWESLILLFLKMENSNAQNLEVLTIMVIYYNLAFSKIRDAQSSSKCAL</sequence>
<evidence type="ECO:0000313" key="2">
    <source>
        <dbReference type="Proteomes" id="UP000785679"/>
    </source>
</evidence>
<reference evidence="1" key="1">
    <citation type="submission" date="2019-06" db="EMBL/GenBank/DDBJ databases">
        <authorList>
            <person name="Zheng W."/>
        </authorList>
    </citation>
    <scope>NUCLEOTIDE SEQUENCE</scope>
    <source>
        <strain evidence="1">QDHG01</strain>
    </source>
</reference>
<dbReference type="AlphaFoldDB" id="A0A8J8NYL3"/>
<comment type="caution">
    <text evidence="1">The sequence shown here is derived from an EMBL/GenBank/DDBJ whole genome shotgun (WGS) entry which is preliminary data.</text>
</comment>
<keyword evidence="2" id="KW-1185">Reference proteome</keyword>
<accession>A0A8J8NYL3</accession>
<name>A0A8J8NYL3_HALGN</name>
<organism evidence="1 2">
    <name type="scientific">Halteria grandinella</name>
    <dbReference type="NCBI Taxonomy" id="5974"/>
    <lineage>
        <taxon>Eukaryota</taxon>
        <taxon>Sar</taxon>
        <taxon>Alveolata</taxon>
        <taxon>Ciliophora</taxon>
        <taxon>Intramacronucleata</taxon>
        <taxon>Spirotrichea</taxon>
        <taxon>Stichotrichia</taxon>
        <taxon>Sporadotrichida</taxon>
        <taxon>Halteriidae</taxon>
        <taxon>Halteria</taxon>
    </lineage>
</organism>
<evidence type="ECO:0000313" key="1">
    <source>
        <dbReference type="EMBL" id="TNV83024.1"/>
    </source>
</evidence>
<proteinExistence type="predicted"/>
<dbReference type="Proteomes" id="UP000785679">
    <property type="component" value="Unassembled WGS sequence"/>
</dbReference>